<dbReference type="PATRIC" id="fig|1339349.3.peg.907"/>
<proteinExistence type="predicted"/>
<dbReference type="Proteomes" id="UP000028013">
    <property type="component" value="Unassembled WGS sequence"/>
</dbReference>
<evidence type="ECO:0000313" key="2">
    <source>
        <dbReference type="Proteomes" id="UP000028013"/>
    </source>
</evidence>
<reference evidence="1 2" key="1">
    <citation type="submission" date="2014-04" db="EMBL/GenBank/DDBJ databases">
        <authorList>
            <person name="Sears C."/>
            <person name="Carroll K."/>
            <person name="Sack B.R."/>
            <person name="Qadri F."/>
            <person name="Myers L.L."/>
            <person name="Chung G.-T."/>
            <person name="Escheverria P."/>
            <person name="Fraser C.M."/>
            <person name="Sadzewicz L."/>
            <person name="Shefchek K.A."/>
            <person name="Tallon L."/>
            <person name="Das S.P."/>
            <person name="Daugherty S."/>
            <person name="Mongodin E.F."/>
        </authorList>
    </citation>
    <scope>NUCLEOTIDE SEQUENCE [LARGE SCALE GENOMIC DNA]</scope>
    <source>
        <strain evidence="1 2">3978 T3 ii</strain>
    </source>
</reference>
<comment type="caution">
    <text evidence="1">The sequence shown here is derived from an EMBL/GenBank/DDBJ whole genome shotgun (WGS) entry which is preliminary data.</text>
</comment>
<evidence type="ECO:0000313" key="1">
    <source>
        <dbReference type="EMBL" id="KDS56455.1"/>
    </source>
</evidence>
<dbReference type="RefSeq" id="WP_035449793.1">
    <property type="nucleotide sequence ID" value="NZ_JNHN01000098.1"/>
</dbReference>
<dbReference type="EMBL" id="JNHN01000098">
    <property type="protein sequence ID" value="KDS56455.1"/>
    <property type="molecule type" value="Genomic_DNA"/>
</dbReference>
<gene>
    <name evidence="1" type="ORF">M094_4104</name>
</gene>
<sequence>MTFSEYIEKLAERHVDIRHKENDEVHFLSSEREKHTALDSVLHYPAVIVDRGSGFSYGGNPGAYRKDRDYLLFIVEHVSDTSDYEQIEAALDKCERILDEFLNQILEDKRMKRLWLAFSLEDVEADYVVNNDNQLYGVIAAVSLSEPYKALNCRKAFVS</sequence>
<protein>
    <submittedName>
        <fullName evidence="1">Uncharacterized protein</fullName>
    </submittedName>
</protein>
<dbReference type="AlphaFoldDB" id="A0A078S8Z9"/>
<name>A0A078S8Z9_BACUN</name>
<organism evidence="1 2">
    <name type="scientific">Bacteroides uniformis str. 3978 T3 ii</name>
    <dbReference type="NCBI Taxonomy" id="1339349"/>
    <lineage>
        <taxon>Bacteria</taxon>
        <taxon>Pseudomonadati</taxon>
        <taxon>Bacteroidota</taxon>
        <taxon>Bacteroidia</taxon>
        <taxon>Bacteroidales</taxon>
        <taxon>Bacteroidaceae</taxon>
        <taxon>Bacteroides</taxon>
    </lineage>
</organism>
<accession>A0A078S8Z9</accession>